<organism evidence="1 2">
    <name type="scientific">Candidatus Accumulibacter contiguus</name>
    <dbReference type="NCBI Taxonomy" id="2954381"/>
    <lineage>
        <taxon>Bacteria</taxon>
        <taxon>Pseudomonadati</taxon>
        <taxon>Pseudomonadota</taxon>
        <taxon>Betaproteobacteria</taxon>
        <taxon>Candidatus Accumulibacter</taxon>
    </lineage>
</organism>
<sequence>MMAHPEGGKRGLSDPGKYSIRLNTPLSIHYMSRATYDSDLTNEQWKIIEPFLNERHPLGWGRPRLVNTREVVNAIFLSPEDRMSMAEFAS</sequence>
<evidence type="ECO:0000313" key="2">
    <source>
        <dbReference type="Proteomes" id="UP000886469"/>
    </source>
</evidence>
<gene>
    <name evidence="1" type="ORF">E4Q08_18830</name>
</gene>
<evidence type="ECO:0000313" key="1">
    <source>
        <dbReference type="EMBL" id="NMQ07147.1"/>
    </source>
</evidence>
<dbReference type="Proteomes" id="UP000886469">
    <property type="component" value="Unassembled WGS sequence"/>
</dbReference>
<keyword evidence="2" id="KW-1185">Reference proteome</keyword>
<accession>A0ABX1TBU3</accession>
<reference evidence="1" key="1">
    <citation type="submission" date="2019-03" db="EMBL/GenBank/DDBJ databases">
        <title>Metabolic reconstructions from genomes of highly enriched 'Candidatus Accumulibacter' and 'Candidatus Competibacter' bioreactor populations.</title>
        <authorList>
            <person name="Annavajhala M.K."/>
            <person name="Welles L."/>
            <person name="Abbas B."/>
            <person name="Sorokin D."/>
            <person name="Park H."/>
            <person name="Van Loosdrecht M."/>
            <person name="Chandran K."/>
        </authorList>
    </citation>
    <scope>NUCLEOTIDE SEQUENCE</scope>
    <source>
        <strain evidence="1">SBR_L</strain>
    </source>
</reference>
<proteinExistence type="predicted"/>
<comment type="caution">
    <text evidence="1">The sequence shown here is derived from an EMBL/GenBank/DDBJ whole genome shotgun (WGS) entry which is preliminary data.</text>
</comment>
<protein>
    <submittedName>
        <fullName evidence="1">Transposase</fullName>
    </submittedName>
</protein>
<dbReference type="EMBL" id="SPMX01000066">
    <property type="protein sequence ID" value="NMQ07147.1"/>
    <property type="molecule type" value="Genomic_DNA"/>
</dbReference>
<name>A0ABX1TBU3_9PROT</name>